<evidence type="ECO:0000313" key="3">
    <source>
        <dbReference type="Proteomes" id="UP001222027"/>
    </source>
</evidence>
<dbReference type="AlphaFoldDB" id="A0AAV8QZU4"/>
<accession>A0AAV8QZU4</accession>
<keyword evidence="1" id="KW-0732">Signal</keyword>
<evidence type="ECO:0000313" key="2">
    <source>
        <dbReference type="EMBL" id="KAJ8491264.1"/>
    </source>
</evidence>
<protein>
    <recommendedName>
        <fullName evidence="4">Phytocyanin domain-containing protein</fullName>
    </recommendedName>
</protein>
<name>A0AAV8QZU4_ENSVE</name>
<evidence type="ECO:0000256" key="1">
    <source>
        <dbReference type="SAM" id="SignalP"/>
    </source>
</evidence>
<reference evidence="2 3" key="1">
    <citation type="submission" date="2022-12" db="EMBL/GenBank/DDBJ databases">
        <title>Chromosome-scale assembly of the Ensete ventricosum genome.</title>
        <authorList>
            <person name="Dussert Y."/>
            <person name="Stocks J."/>
            <person name="Wendawek A."/>
            <person name="Woldeyes F."/>
            <person name="Nichols R.A."/>
            <person name="Borrell J.S."/>
        </authorList>
    </citation>
    <scope>NUCLEOTIDE SEQUENCE [LARGE SCALE GENOMIC DNA]</scope>
    <source>
        <strain evidence="3">cv. Maze</strain>
        <tissue evidence="2">Seeds</tissue>
    </source>
</reference>
<dbReference type="PANTHER" id="PTHR22595:SF96">
    <property type="entry name" value="CHITINASE"/>
    <property type="match status" value="1"/>
</dbReference>
<proteinExistence type="predicted"/>
<dbReference type="Gene3D" id="1.10.530.10">
    <property type="match status" value="1"/>
</dbReference>
<dbReference type="EMBL" id="JAQQAF010000004">
    <property type="protein sequence ID" value="KAJ8491264.1"/>
    <property type="molecule type" value="Genomic_DNA"/>
</dbReference>
<organism evidence="2 3">
    <name type="scientific">Ensete ventricosum</name>
    <name type="common">Abyssinian banana</name>
    <name type="synonym">Musa ensete</name>
    <dbReference type="NCBI Taxonomy" id="4639"/>
    <lineage>
        <taxon>Eukaryota</taxon>
        <taxon>Viridiplantae</taxon>
        <taxon>Streptophyta</taxon>
        <taxon>Embryophyta</taxon>
        <taxon>Tracheophyta</taxon>
        <taxon>Spermatophyta</taxon>
        <taxon>Magnoliopsida</taxon>
        <taxon>Liliopsida</taxon>
        <taxon>Zingiberales</taxon>
        <taxon>Musaceae</taxon>
        <taxon>Ensete</taxon>
    </lineage>
</organism>
<keyword evidence="3" id="KW-1185">Reference proteome</keyword>
<dbReference type="SUPFAM" id="SSF53955">
    <property type="entry name" value="Lysozyme-like"/>
    <property type="match status" value="1"/>
</dbReference>
<dbReference type="PANTHER" id="PTHR22595">
    <property type="entry name" value="CHITINASE-RELATED"/>
    <property type="match status" value="1"/>
</dbReference>
<gene>
    <name evidence="2" type="ORF">OPV22_012985</name>
</gene>
<feature type="chain" id="PRO_5043720486" description="Phytocyanin domain-containing protein" evidence="1">
    <location>
        <begin position="24"/>
        <end position="157"/>
    </location>
</feature>
<sequence>MAKMRAWWTVLVVIVAAGAAVEAFKLKTKGWEYSGSVYRCNETVTEYFQVYQFENLFSKRNAPVAHAVGFWDYQSFITAAAPLRSPRLLLQPKAKTPVIHPNYLYPCVEGVEYYATTFILDPSKWNYNYGLIGDALKGANSVENRYPFNPSYKAATS</sequence>
<dbReference type="InterPro" id="IPR023346">
    <property type="entry name" value="Lysozyme-like_dom_sf"/>
</dbReference>
<comment type="caution">
    <text evidence="2">The sequence shown here is derived from an EMBL/GenBank/DDBJ whole genome shotgun (WGS) entry which is preliminary data.</text>
</comment>
<dbReference type="Proteomes" id="UP001222027">
    <property type="component" value="Unassembled WGS sequence"/>
</dbReference>
<feature type="signal peptide" evidence="1">
    <location>
        <begin position="1"/>
        <end position="23"/>
    </location>
</feature>
<evidence type="ECO:0008006" key="4">
    <source>
        <dbReference type="Google" id="ProtNLM"/>
    </source>
</evidence>